<dbReference type="Gene3D" id="3.80.10.10">
    <property type="entry name" value="Ribonuclease Inhibitor"/>
    <property type="match status" value="1"/>
</dbReference>
<organism evidence="1 2">
    <name type="scientific">Aristolochia fimbriata</name>
    <name type="common">White veined hardy Dutchman's pipe vine</name>
    <dbReference type="NCBI Taxonomy" id="158543"/>
    <lineage>
        <taxon>Eukaryota</taxon>
        <taxon>Viridiplantae</taxon>
        <taxon>Streptophyta</taxon>
        <taxon>Embryophyta</taxon>
        <taxon>Tracheophyta</taxon>
        <taxon>Spermatophyta</taxon>
        <taxon>Magnoliopsida</taxon>
        <taxon>Magnoliidae</taxon>
        <taxon>Piperales</taxon>
        <taxon>Aristolochiaceae</taxon>
        <taxon>Aristolochia</taxon>
    </lineage>
</organism>
<reference evidence="1 2" key="1">
    <citation type="submission" date="2021-07" db="EMBL/GenBank/DDBJ databases">
        <title>The Aristolochia fimbriata genome: insights into angiosperm evolution, floral development and chemical biosynthesis.</title>
        <authorList>
            <person name="Jiao Y."/>
        </authorList>
    </citation>
    <scope>NUCLEOTIDE SEQUENCE [LARGE SCALE GENOMIC DNA]</scope>
    <source>
        <strain evidence="1">IBCAS-2021</strain>
        <tissue evidence="1">Leaf</tissue>
    </source>
</reference>
<accession>A0AAV7EDW1</accession>
<dbReference type="Proteomes" id="UP000825729">
    <property type="component" value="Unassembled WGS sequence"/>
</dbReference>
<keyword evidence="2" id="KW-1185">Reference proteome</keyword>
<evidence type="ECO:0008006" key="3">
    <source>
        <dbReference type="Google" id="ProtNLM"/>
    </source>
</evidence>
<dbReference type="AlphaFoldDB" id="A0AAV7EDW1"/>
<dbReference type="SUPFAM" id="SSF52047">
    <property type="entry name" value="RNI-like"/>
    <property type="match status" value="1"/>
</dbReference>
<dbReference type="InterPro" id="IPR032675">
    <property type="entry name" value="LRR_dom_sf"/>
</dbReference>
<dbReference type="PANTHER" id="PTHR38926">
    <property type="entry name" value="F-BOX DOMAIN CONTAINING PROTEIN, EXPRESSED"/>
    <property type="match status" value="1"/>
</dbReference>
<dbReference type="Gene3D" id="1.20.1280.50">
    <property type="match status" value="1"/>
</dbReference>
<dbReference type="EMBL" id="JAINDJ010000005">
    <property type="protein sequence ID" value="KAG9445892.1"/>
    <property type="molecule type" value="Genomic_DNA"/>
</dbReference>
<sequence>MEKAKVDREESGSELQRRPWGQMECNLLILIFQKLAMISDVLGVAQVCSEWRKAAPYTRFFISDNQLNLRYYDSVSFKQRAIYFILLRKSLETQNLNDLVFSFGSTLPGELLIYIAQRSSTTLKSLYLTENSLTRLTPSYIPKIIPHWKNLTSLDAAAWTASTMEQLINVVGLHCRKLTELRLYGIIETPEAEKIVASFPELRSLDLSCCYFSEPALGIIMEGVKNLKRMNLCHTVCWEKDMNKFRTKAPWEEEAKAEIKKELLDKLTALEDFQYCYSACALCHATSFGRFEIVKAKETKY</sequence>
<evidence type="ECO:0000313" key="2">
    <source>
        <dbReference type="Proteomes" id="UP000825729"/>
    </source>
</evidence>
<gene>
    <name evidence="1" type="ORF">H6P81_012020</name>
</gene>
<name>A0AAV7EDW1_ARIFI</name>
<protein>
    <recommendedName>
        <fullName evidence="3">F-box protein</fullName>
    </recommendedName>
</protein>
<proteinExistence type="predicted"/>
<dbReference type="PANTHER" id="PTHR38926:SF13">
    <property type="entry name" value="F-BOX DOMAIN CONTAINING PROTEIN, EXPRESSED"/>
    <property type="match status" value="1"/>
</dbReference>
<evidence type="ECO:0000313" key="1">
    <source>
        <dbReference type="EMBL" id="KAG9445892.1"/>
    </source>
</evidence>
<comment type="caution">
    <text evidence="1">The sequence shown here is derived from an EMBL/GenBank/DDBJ whole genome shotgun (WGS) entry which is preliminary data.</text>
</comment>